<protein>
    <submittedName>
        <fullName evidence="1">Uncharacterized protein</fullName>
    </submittedName>
</protein>
<sequence length="38" mass="4508">MGKLLLEIFFAFPCCFIFRMMTPLNLAHWYSLCPCDSF</sequence>
<reference evidence="1" key="2">
    <citation type="journal article" date="2015" name="Data Brief">
        <title>Shoot transcriptome of the giant reed, Arundo donax.</title>
        <authorList>
            <person name="Barrero R.A."/>
            <person name="Guerrero F.D."/>
            <person name="Moolhuijzen P."/>
            <person name="Goolsby J.A."/>
            <person name="Tidwell J."/>
            <person name="Bellgard S.E."/>
            <person name="Bellgard M.I."/>
        </authorList>
    </citation>
    <scope>NUCLEOTIDE SEQUENCE</scope>
    <source>
        <tissue evidence="1">Shoot tissue taken approximately 20 cm above the soil surface</tissue>
    </source>
</reference>
<evidence type="ECO:0000313" key="1">
    <source>
        <dbReference type="EMBL" id="JAD41071.1"/>
    </source>
</evidence>
<reference evidence="1" key="1">
    <citation type="submission" date="2014-09" db="EMBL/GenBank/DDBJ databases">
        <authorList>
            <person name="Magalhaes I.L.F."/>
            <person name="Oliveira U."/>
            <person name="Santos F.R."/>
            <person name="Vidigal T.H.D.A."/>
            <person name="Brescovit A.D."/>
            <person name="Santos A.J."/>
        </authorList>
    </citation>
    <scope>NUCLEOTIDE SEQUENCE</scope>
    <source>
        <tissue evidence="1">Shoot tissue taken approximately 20 cm above the soil surface</tissue>
    </source>
</reference>
<organism evidence="1">
    <name type="scientific">Arundo donax</name>
    <name type="common">Giant reed</name>
    <name type="synonym">Donax arundinaceus</name>
    <dbReference type="NCBI Taxonomy" id="35708"/>
    <lineage>
        <taxon>Eukaryota</taxon>
        <taxon>Viridiplantae</taxon>
        <taxon>Streptophyta</taxon>
        <taxon>Embryophyta</taxon>
        <taxon>Tracheophyta</taxon>
        <taxon>Spermatophyta</taxon>
        <taxon>Magnoliopsida</taxon>
        <taxon>Liliopsida</taxon>
        <taxon>Poales</taxon>
        <taxon>Poaceae</taxon>
        <taxon>PACMAD clade</taxon>
        <taxon>Arundinoideae</taxon>
        <taxon>Arundineae</taxon>
        <taxon>Arundo</taxon>
    </lineage>
</organism>
<dbReference type="AlphaFoldDB" id="A0A0A8ZQK5"/>
<accession>A0A0A8ZQK5</accession>
<proteinExistence type="predicted"/>
<dbReference type="EMBL" id="GBRH01256824">
    <property type="protein sequence ID" value="JAD41071.1"/>
    <property type="molecule type" value="Transcribed_RNA"/>
</dbReference>
<name>A0A0A8ZQK5_ARUDO</name>